<reference evidence="1" key="1">
    <citation type="submission" date="2021-07" db="EMBL/GenBank/DDBJ databases">
        <authorList>
            <person name="Durling M."/>
        </authorList>
    </citation>
    <scope>NUCLEOTIDE SEQUENCE</scope>
</reference>
<accession>A0A9N9Q6M7</accession>
<dbReference type="AlphaFoldDB" id="A0A9N9Q6M7"/>
<keyword evidence="2" id="KW-1185">Reference proteome</keyword>
<gene>
    <name evidence="1" type="ORF">HYALB_00004753</name>
</gene>
<dbReference type="Proteomes" id="UP000701801">
    <property type="component" value="Unassembled WGS sequence"/>
</dbReference>
<dbReference type="PANTHER" id="PTHR37049:SF4">
    <property type="entry name" value="RHODANESE DOMAIN-CONTAINING PROTEIN"/>
    <property type="match status" value="1"/>
</dbReference>
<proteinExistence type="predicted"/>
<sequence>MPSVSIITKLAVAAGVLVQPLFLQRENITAELLSGLACAAIGVEQTLYTLLNSDKDTRPEDILTAFAKEKPLPAELAYACLQSVPLNMAAATDWIKWIKPYVEFQSTLGWLKNPPLSYQQPAVDIMGGLDTIANSVTAGKFKGQYEFEVAV</sequence>
<dbReference type="OrthoDB" id="27214at2759"/>
<evidence type="ECO:0000313" key="2">
    <source>
        <dbReference type="Proteomes" id="UP000701801"/>
    </source>
</evidence>
<evidence type="ECO:0000313" key="1">
    <source>
        <dbReference type="EMBL" id="CAG8981810.1"/>
    </source>
</evidence>
<dbReference type="PANTHER" id="PTHR37049">
    <property type="entry name" value="PEPTIDASE S41 FAMILY PROTEIN"/>
    <property type="match status" value="1"/>
</dbReference>
<name>A0A9N9Q6M7_9HELO</name>
<dbReference type="InterPro" id="IPR052766">
    <property type="entry name" value="S41A_metabolite_peptidase"/>
</dbReference>
<comment type="caution">
    <text evidence="1">The sequence shown here is derived from an EMBL/GenBank/DDBJ whole genome shotgun (WGS) entry which is preliminary data.</text>
</comment>
<dbReference type="EMBL" id="CAJVRM010000518">
    <property type="protein sequence ID" value="CAG8981810.1"/>
    <property type="molecule type" value="Genomic_DNA"/>
</dbReference>
<protein>
    <submittedName>
        <fullName evidence="1">Uncharacterized protein</fullName>
    </submittedName>
</protein>
<organism evidence="1 2">
    <name type="scientific">Hymenoscyphus albidus</name>
    <dbReference type="NCBI Taxonomy" id="595503"/>
    <lineage>
        <taxon>Eukaryota</taxon>
        <taxon>Fungi</taxon>
        <taxon>Dikarya</taxon>
        <taxon>Ascomycota</taxon>
        <taxon>Pezizomycotina</taxon>
        <taxon>Leotiomycetes</taxon>
        <taxon>Helotiales</taxon>
        <taxon>Helotiaceae</taxon>
        <taxon>Hymenoscyphus</taxon>
    </lineage>
</organism>